<evidence type="ECO:0000313" key="8">
    <source>
        <dbReference type="Proteomes" id="UP000077755"/>
    </source>
</evidence>
<dbReference type="AlphaFoldDB" id="A0AAF0WUF0"/>
<dbReference type="PANTHER" id="PTHR11941">
    <property type="entry name" value="ENOYL-COA HYDRATASE-RELATED"/>
    <property type="match status" value="1"/>
</dbReference>
<dbReference type="PANTHER" id="PTHR11941:SF84">
    <property type="entry name" value="ENOYL-COA DELTA ISOMERASE 1, PEROXISOMAL"/>
    <property type="match status" value="1"/>
</dbReference>
<protein>
    <recommendedName>
        <fullName evidence="5">Delta(3)-Delta(2)-enoyl-CoA isomerase</fullName>
        <ecNumber evidence="5">5.3.3.8</ecNumber>
    </recommendedName>
</protein>
<keyword evidence="8" id="KW-1185">Reference proteome</keyword>
<evidence type="ECO:0000256" key="6">
    <source>
        <dbReference type="ARBA" id="ARBA00023098"/>
    </source>
</evidence>
<dbReference type="InterPro" id="IPR001753">
    <property type="entry name" value="Enoyl-CoA_hydra/iso"/>
</dbReference>
<dbReference type="GO" id="GO:0005777">
    <property type="term" value="C:peroxisome"/>
    <property type="evidence" value="ECO:0007669"/>
    <property type="project" value="TreeGrafter"/>
</dbReference>
<organism evidence="7 8">
    <name type="scientific">Daucus carota subsp. sativus</name>
    <name type="common">Carrot</name>
    <dbReference type="NCBI Taxonomy" id="79200"/>
    <lineage>
        <taxon>Eukaryota</taxon>
        <taxon>Viridiplantae</taxon>
        <taxon>Streptophyta</taxon>
        <taxon>Embryophyta</taxon>
        <taxon>Tracheophyta</taxon>
        <taxon>Spermatophyta</taxon>
        <taxon>Magnoliopsida</taxon>
        <taxon>eudicotyledons</taxon>
        <taxon>Gunneridae</taxon>
        <taxon>Pentapetalae</taxon>
        <taxon>asterids</taxon>
        <taxon>campanulids</taxon>
        <taxon>Apiales</taxon>
        <taxon>Apiaceae</taxon>
        <taxon>Apioideae</taxon>
        <taxon>Scandiceae</taxon>
        <taxon>Daucinae</taxon>
        <taxon>Daucus</taxon>
        <taxon>Daucus sect. Daucus</taxon>
    </lineage>
</organism>
<dbReference type="EC" id="5.3.3.8" evidence="5"/>
<reference evidence="7" key="1">
    <citation type="journal article" date="2016" name="Nat. Genet.">
        <title>A high-quality carrot genome assembly provides new insights into carotenoid accumulation and asterid genome evolution.</title>
        <authorList>
            <person name="Iorizzo M."/>
            <person name="Ellison S."/>
            <person name="Senalik D."/>
            <person name="Zeng P."/>
            <person name="Satapoomin P."/>
            <person name="Huang J."/>
            <person name="Bowman M."/>
            <person name="Iovene M."/>
            <person name="Sanseverino W."/>
            <person name="Cavagnaro P."/>
            <person name="Yildiz M."/>
            <person name="Macko-Podgorni A."/>
            <person name="Moranska E."/>
            <person name="Grzebelus E."/>
            <person name="Grzebelus D."/>
            <person name="Ashrafi H."/>
            <person name="Zheng Z."/>
            <person name="Cheng S."/>
            <person name="Spooner D."/>
            <person name="Van Deynze A."/>
            <person name="Simon P."/>
        </authorList>
    </citation>
    <scope>NUCLEOTIDE SEQUENCE</scope>
    <source>
        <tissue evidence="7">Leaf</tissue>
    </source>
</reference>
<dbReference type="Pfam" id="PF00378">
    <property type="entry name" value="ECH_1"/>
    <property type="match status" value="1"/>
</dbReference>
<evidence type="ECO:0000256" key="2">
    <source>
        <dbReference type="ARBA" id="ARBA00000765"/>
    </source>
</evidence>
<name>A0AAF0WUF0_DAUCS</name>
<gene>
    <name evidence="7" type="ORF">DCAR_0415611</name>
</gene>
<evidence type="ECO:0000313" key="7">
    <source>
        <dbReference type="EMBL" id="WOG96277.1"/>
    </source>
</evidence>
<comment type="pathway">
    <text evidence="3">Lipid metabolism; fatty acid beta-oxidation.</text>
</comment>
<dbReference type="GO" id="GO:0004165">
    <property type="term" value="F:delta(3)-delta(2)-enoyl-CoA isomerase activity"/>
    <property type="evidence" value="ECO:0007669"/>
    <property type="project" value="UniProtKB-EC"/>
</dbReference>
<dbReference type="EMBL" id="CP093346">
    <property type="protein sequence ID" value="WOG96277.1"/>
    <property type="molecule type" value="Genomic_DNA"/>
</dbReference>
<dbReference type="KEGG" id="dcr:108217902"/>
<evidence type="ECO:0000256" key="5">
    <source>
        <dbReference type="ARBA" id="ARBA00012064"/>
    </source>
</evidence>
<comment type="catalytic activity">
    <reaction evidence="2">
        <text>a (3E)-enoyl-CoA = a 4-saturated (2E)-enoyl-CoA</text>
        <dbReference type="Rhea" id="RHEA:45228"/>
        <dbReference type="ChEBI" id="CHEBI:58521"/>
        <dbReference type="ChEBI" id="CHEBI:85097"/>
        <dbReference type="EC" id="5.3.3.8"/>
    </reaction>
</comment>
<dbReference type="InterPro" id="IPR029045">
    <property type="entry name" value="ClpP/crotonase-like_dom_sf"/>
</dbReference>
<dbReference type="CDD" id="cd06558">
    <property type="entry name" value="crotonase-like"/>
    <property type="match status" value="1"/>
</dbReference>
<sequence length="249" mass="27632">MCTLEKRGSIYFLTLTGSDDHRLNPSLADSISAALHRIRCEFTATPSTSAALVTTGEGKYFSNGIDIAWAQSNKQRFFIMMSKIRHLLTQLMSLPMPTIAAVNGHASGIGYILALSHDYVFMRKDHGFLYMSEVDRGVVITATYVWATLKAKISSPSVLRDIVLRAEKVTAEAAVTKNIIDAAYDTVEETVTAAVELGKELASQKWDGQVYAENKKYLYSTVLHELAVVETDKMLQDSRLLTKQVMSRL</sequence>
<evidence type="ECO:0000256" key="1">
    <source>
        <dbReference type="ARBA" id="ARBA00000452"/>
    </source>
</evidence>
<reference evidence="7" key="2">
    <citation type="submission" date="2022-03" db="EMBL/GenBank/DDBJ databases">
        <title>Draft title - Genomic analysis of global carrot germplasm unveils the trajectory of domestication and the origin of high carotenoid orange carrot.</title>
        <authorList>
            <person name="Iorizzo M."/>
            <person name="Ellison S."/>
            <person name="Senalik D."/>
            <person name="Macko-Podgorni A."/>
            <person name="Grzebelus D."/>
            <person name="Bostan H."/>
            <person name="Rolling W."/>
            <person name="Curaba J."/>
            <person name="Simon P."/>
        </authorList>
    </citation>
    <scope>NUCLEOTIDE SEQUENCE</scope>
    <source>
        <tissue evidence="7">Leaf</tissue>
    </source>
</reference>
<dbReference type="FunFam" id="3.90.226.10:FF:000049">
    <property type="entry name" value="Enoyl-CoA delta isomerase 3"/>
    <property type="match status" value="1"/>
</dbReference>
<comment type="similarity">
    <text evidence="4">Belongs to the enoyl-CoA hydratase/isomerase family.</text>
</comment>
<evidence type="ECO:0000256" key="4">
    <source>
        <dbReference type="ARBA" id="ARBA00005254"/>
    </source>
</evidence>
<dbReference type="Gene3D" id="3.90.226.10">
    <property type="entry name" value="2-enoyl-CoA Hydratase, Chain A, domain 1"/>
    <property type="match status" value="1"/>
</dbReference>
<evidence type="ECO:0000256" key="3">
    <source>
        <dbReference type="ARBA" id="ARBA00005005"/>
    </source>
</evidence>
<dbReference type="Proteomes" id="UP000077755">
    <property type="component" value="Chromosome 4"/>
</dbReference>
<keyword evidence="6" id="KW-0443">Lipid metabolism</keyword>
<accession>A0AAF0WUF0</accession>
<proteinExistence type="inferred from homology"/>
<dbReference type="GO" id="GO:0006635">
    <property type="term" value="P:fatty acid beta-oxidation"/>
    <property type="evidence" value="ECO:0007669"/>
    <property type="project" value="TreeGrafter"/>
</dbReference>
<dbReference type="SUPFAM" id="SSF52096">
    <property type="entry name" value="ClpP/crotonase"/>
    <property type="match status" value="1"/>
</dbReference>
<comment type="catalytic activity">
    <reaction evidence="1">
        <text>a (3Z)-enoyl-CoA = a 4-saturated (2E)-enoyl-CoA</text>
        <dbReference type="Rhea" id="RHEA:45900"/>
        <dbReference type="ChEBI" id="CHEBI:85097"/>
        <dbReference type="ChEBI" id="CHEBI:85489"/>
        <dbReference type="EC" id="5.3.3.8"/>
    </reaction>
</comment>